<protein>
    <recommendedName>
        <fullName evidence="4">Secreted protein</fullName>
    </recommendedName>
</protein>
<evidence type="ECO:0000256" key="1">
    <source>
        <dbReference type="SAM" id="SignalP"/>
    </source>
</evidence>
<comment type="caution">
    <text evidence="2">The sequence shown here is derived from an EMBL/GenBank/DDBJ whole genome shotgun (WGS) entry which is preliminary data.</text>
</comment>
<gene>
    <name evidence="2" type="ORF">PVAP13_6NG197903</name>
</gene>
<dbReference type="EMBL" id="CM029048">
    <property type="protein sequence ID" value="KAG2577735.1"/>
    <property type="molecule type" value="Genomic_DNA"/>
</dbReference>
<dbReference type="AlphaFoldDB" id="A0A8T0QXT3"/>
<evidence type="ECO:0000313" key="2">
    <source>
        <dbReference type="EMBL" id="KAG2577735.1"/>
    </source>
</evidence>
<sequence>MWMMAPKMFHLIYHQMCTWMMAPTMFHLIYHQVANNHVLHALSIAIFETSYSRFPFIPRKNTIRCGTIASSIPPLIHLQKIIVRISAYYPVHVNPITQIR</sequence>
<organism evidence="2 3">
    <name type="scientific">Panicum virgatum</name>
    <name type="common">Blackwell switchgrass</name>
    <dbReference type="NCBI Taxonomy" id="38727"/>
    <lineage>
        <taxon>Eukaryota</taxon>
        <taxon>Viridiplantae</taxon>
        <taxon>Streptophyta</taxon>
        <taxon>Embryophyta</taxon>
        <taxon>Tracheophyta</taxon>
        <taxon>Spermatophyta</taxon>
        <taxon>Magnoliopsida</taxon>
        <taxon>Liliopsida</taxon>
        <taxon>Poales</taxon>
        <taxon>Poaceae</taxon>
        <taxon>PACMAD clade</taxon>
        <taxon>Panicoideae</taxon>
        <taxon>Panicodae</taxon>
        <taxon>Paniceae</taxon>
        <taxon>Panicinae</taxon>
        <taxon>Panicum</taxon>
        <taxon>Panicum sect. Hiantes</taxon>
    </lineage>
</organism>
<name>A0A8T0QXT3_PANVG</name>
<evidence type="ECO:0008006" key="4">
    <source>
        <dbReference type="Google" id="ProtNLM"/>
    </source>
</evidence>
<feature type="chain" id="PRO_5035888440" description="Secreted protein" evidence="1">
    <location>
        <begin position="19"/>
        <end position="100"/>
    </location>
</feature>
<accession>A0A8T0QXT3</accession>
<proteinExistence type="predicted"/>
<dbReference type="Proteomes" id="UP000823388">
    <property type="component" value="Chromosome 6N"/>
</dbReference>
<keyword evidence="1" id="KW-0732">Signal</keyword>
<feature type="signal peptide" evidence="1">
    <location>
        <begin position="1"/>
        <end position="18"/>
    </location>
</feature>
<evidence type="ECO:0000313" key="3">
    <source>
        <dbReference type="Proteomes" id="UP000823388"/>
    </source>
</evidence>
<keyword evidence="3" id="KW-1185">Reference proteome</keyword>
<reference evidence="2" key="1">
    <citation type="submission" date="2020-05" db="EMBL/GenBank/DDBJ databases">
        <title>WGS assembly of Panicum virgatum.</title>
        <authorList>
            <person name="Lovell J.T."/>
            <person name="Jenkins J."/>
            <person name="Shu S."/>
            <person name="Juenger T.E."/>
            <person name="Schmutz J."/>
        </authorList>
    </citation>
    <scope>NUCLEOTIDE SEQUENCE</scope>
    <source>
        <strain evidence="2">AP13</strain>
    </source>
</reference>